<reference evidence="1 2" key="1">
    <citation type="journal article" date="2015" name="Stand. Genomic Sci.">
        <title>Genomic Encyclopedia of Bacterial and Archaeal Type Strains, Phase III: the genomes of soil and plant-associated and newly described type strains.</title>
        <authorList>
            <person name="Whitman W.B."/>
            <person name="Woyke T."/>
            <person name="Klenk H.P."/>
            <person name="Zhou Y."/>
            <person name="Lilburn T.G."/>
            <person name="Beck B.J."/>
            <person name="De Vos P."/>
            <person name="Vandamme P."/>
            <person name="Eisen J.A."/>
            <person name="Garrity G."/>
            <person name="Hugenholtz P."/>
            <person name="Kyrpides N.C."/>
        </authorList>
    </citation>
    <scope>NUCLEOTIDE SEQUENCE [LARGE SCALE GENOMIC DNA]</scope>
    <source>
        <strain evidence="1 2">CGMCC 1.10116</strain>
    </source>
</reference>
<dbReference type="SUPFAM" id="SSF116965">
    <property type="entry name" value="Hypothetical protein MPN330"/>
    <property type="match status" value="1"/>
</dbReference>
<dbReference type="EMBL" id="VLKZ01000004">
    <property type="protein sequence ID" value="TWI57070.1"/>
    <property type="molecule type" value="Genomic_DNA"/>
</dbReference>
<evidence type="ECO:0008006" key="3">
    <source>
        <dbReference type="Google" id="ProtNLM"/>
    </source>
</evidence>
<dbReference type="OrthoDB" id="2364593at2"/>
<evidence type="ECO:0000313" key="1">
    <source>
        <dbReference type="EMBL" id="TWI57070.1"/>
    </source>
</evidence>
<proteinExistence type="predicted"/>
<dbReference type="AlphaFoldDB" id="A0A562QLK1"/>
<keyword evidence="2" id="KW-1185">Reference proteome</keyword>
<dbReference type="Proteomes" id="UP000315711">
    <property type="component" value="Unassembled WGS sequence"/>
</dbReference>
<dbReference type="RefSeq" id="WP_144450092.1">
    <property type="nucleotide sequence ID" value="NZ_VLKZ01000004.1"/>
</dbReference>
<comment type="caution">
    <text evidence="1">The sequence shown here is derived from an EMBL/GenBank/DDBJ whole genome shotgun (WGS) entry which is preliminary data.</text>
</comment>
<evidence type="ECO:0000313" key="2">
    <source>
        <dbReference type="Proteomes" id="UP000315711"/>
    </source>
</evidence>
<name>A0A562QLK1_9BACI</name>
<gene>
    <name evidence="1" type="ORF">IQ10_01773</name>
</gene>
<dbReference type="SUPFAM" id="SSF48452">
    <property type="entry name" value="TPR-like"/>
    <property type="match status" value="1"/>
</dbReference>
<dbReference type="Gene3D" id="1.25.40.10">
    <property type="entry name" value="Tetratricopeptide repeat domain"/>
    <property type="match status" value="1"/>
</dbReference>
<sequence>MDKRLHKKDKNVILYPGLVKRLIEKGMDALKEKDGEAAYQFFLSAEEHEPEHPQVLFGKMLSLVELGRLEEAVEHTSELLREGIGDYYDNLQVHISLLVQLGKYQEVVDMLDAVISEDRIPAQYAESFYQLLHFSRQMVGDEEWLHQIQPDSNPVHKDIIHMLESKSLELQSNAILQLKEINHPDATEALISYLMKSDRDLALQSLALKALYEKKYDKPIHIEKQGKKMDVIPSQLDELAQLSFGRRVIDRLSAELEHENPFLFEMTKQLCWAHLFALFPFLPEPKDENFWAAVFHICASERIGMDGEMNEIEERYQVIKKNLLEKVTEVKKLEAMVFQIDSIYSQDQNKDRD</sequence>
<organism evidence="1 2">
    <name type="scientific">Halalkalibacter nanhaiisediminis</name>
    <dbReference type="NCBI Taxonomy" id="688079"/>
    <lineage>
        <taxon>Bacteria</taxon>
        <taxon>Bacillati</taxon>
        <taxon>Bacillota</taxon>
        <taxon>Bacilli</taxon>
        <taxon>Bacillales</taxon>
        <taxon>Bacillaceae</taxon>
        <taxon>Halalkalibacter</taxon>
    </lineage>
</organism>
<dbReference type="InterPro" id="IPR011990">
    <property type="entry name" value="TPR-like_helical_dom_sf"/>
</dbReference>
<accession>A0A562QLK1</accession>
<protein>
    <recommendedName>
        <fullName evidence="3">Tetratricopeptide repeat protein</fullName>
    </recommendedName>
</protein>